<dbReference type="Proteomes" id="UP000681075">
    <property type="component" value="Unassembled WGS sequence"/>
</dbReference>
<evidence type="ECO:0000313" key="1">
    <source>
        <dbReference type="EMBL" id="GIL38016.1"/>
    </source>
</evidence>
<sequence length="107" mass="11276">MTETQPSAEIIDSDHFQALLASRAFGKAASESLTVALDLLEGLGGFGGPVAQLSADLAELAELLRMPQEEVLANVETIMALAVRISGSAERIDRPANENQAPSDIIE</sequence>
<dbReference type="AlphaFoldDB" id="A0A8S8XA42"/>
<evidence type="ECO:0000313" key="2">
    <source>
        <dbReference type="Proteomes" id="UP000681075"/>
    </source>
</evidence>
<comment type="caution">
    <text evidence="1">The sequence shown here is derived from an EMBL/GenBank/DDBJ whole genome shotgun (WGS) entry which is preliminary data.</text>
</comment>
<gene>
    <name evidence="1" type="ORF">TMPK1_02530</name>
</gene>
<accession>A0A8S8XA42</accession>
<protein>
    <submittedName>
        <fullName evidence="1">Uncharacterized protein</fullName>
    </submittedName>
</protein>
<name>A0A8S8XA42_9PROT</name>
<reference evidence="1" key="1">
    <citation type="submission" date="2021-02" db="EMBL/GenBank/DDBJ databases">
        <title>Genome sequence of Rhodospirillales sp. strain TMPK1 isolated from soil.</title>
        <authorList>
            <person name="Nakai R."/>
            <person name="Kusada H."/>
            <person name="Tamaki H."/>
        </authorList>
    </citation>
    <scope>NUCLEOTIDE SEQUENCE</scope>
    <source>
        <strain evidence="1">TMPK1</strain>
    </source>
</reference>
<dbReference type="EMBL" id="BOPV01000001">
    <property type="protein sequence ID" value="GIL38016.1"/>
    <property type="molecule type" value="Genomic_DNA"/>
</dbReference>
<organism evidence="1 2">
    <name type="scientific">Roseiterribacter gracilis</name>
    <dbReference type="NCBI Taxonomy" id="2812848"/>
    <lineage>
        <taxon>Bacteria</taxon>
        <taxon>Pseudomonadati</taxon>
        <taxon>Pseudomonadota</taxon>
        <taxon>Alphaproteobacteria</taxon>
        <taxon>Rhodospirillales</taxon>
        <taxon>Roseiterribacteraceae</taxon>
        <taxon>Roseiterribacter</taxon>
    </lineage>
</organism>
<proteinExistence type="predicted"/>
<dbReference type="RefSeq" id="WP_420240927.1">
    <property type="nucleotide sequence ID" value="NZ_BOPV01000001.1"/>
</dbReference>
<keyword evidence="2" id="KW-1185">Reference proteome</keyword>